<evidence type="ECO:0000256" key="8">
    <source>
        <dbReference type="ARBA" id="ARBA00024694"/>
    </source>
</evidence>
<dbReference type="GO" id="GO:0003899">
    <property type="term" value="F:DNA-directed RNA polymerase activity"/>
    <property type="evidence" value="ECO:0007669"/>
    <property type="project" value="UniProtKB-UniRule"/>
</dbReference>
<dbReference type="RefSeq" id="WP_010005818.1">
    <property type="nucleotide sequence ID" value="NZ_BJMJ01000041.1"/>
</dbReference>
<dbReference type="Gene3D" id="3.90.940.10">
    <property type="match status" value="1"/>
</dbReference>
<keyword evidence="6 11" id="KW-0548">Nucleotidyltransferase</keyword>
<dbReference type="InterPro" id="IPR006110">
    <property type="entry name" value="Pol_omega/Rpo6/RPB6"/>
</dbReference>
<reference evidence="13 14" key="1">
    <citation type="submission" date="2019-06" db="EMBL/GenBank/DDBJ databases">
        <title>Genome analyses of bacteria isolated from kimchi.</title>
        <authorList>
            <person name="Lee S."/>
            <person name="Ahn S."/>
            <person name="Roh S."/>
        </authorList>
    </citation>
    <scope>NUCLEOTIDE SEQUENCE [LARGE SCALE GENOMIC DNA]</scope>
    <source>
        <strain evidence="13 14">CBA3625</strain>
    </source>
</reference>
<evidence type="ECO:0000256" key="7">
    <source>
        <dbReference type="ARBA" id="ARBA00023163"/>
    </source>
</evidence>
<dbReference type="Proteomes" id="UP000321298">
    <property type="component" value="Chromosome"/>
</dbReference>
<keyword evidence="14" id="KW-1185">Reference proteome</keyword>
<evidence type="ECO:0000256" key="5">
    <source>
        <dbReference type="ARBA" id="ARBA00022679"/>
    </source>
</evidence>
<organism evidence="12 15">
    <name type="scientific">Leuconostoc lactis</name>
    <dbReference type="NCBI Taxonomy" id="1246"/>
    <lineage>
        <taxon>Bacteria</taxon>
        <taxon>Bacillati</taxon>
        <taxon>Bacillota</taxon>
        <taxon>Bacilli</taxon>
        <taxon>Lactobacillales</taxon>
        <taxon>Lactobacillaceae</taxon>
        <taxon>Leuconostoc</taxon>
    </lineage>
</organism>
<evidence type="ECO:0000256" key="2">
    <source>
        <dbReference type="ARBA" id="ARBA00012418"/>
    </source>
</evidence>
<keyword evidence="5 11" id="KW-0808">Transferase</keyword>
<comment type="catalytic activity">
    <reaction evidence="10 11">
        <text>RNA(n) + a ribonucleoside 5'-triphosphate = RNA(n+1) + diphosphate</text>
        <dbReference type="Rhea" id="RHEA:21248"/>
        <dbReference type="Rhea" id="RHEA-COMP:14527"/>
        <dbReference type="Rhea" id="RHEA-COMP:17342"/>
        <dbReference type="ChEBI" id="CHEBI:33019"/>
        <dbReference type="ChEBI" id="CHEBI:61557"/>
        <dbReference type="ChEBI" id="CHEBI:140395"/>
        <dbReference type="EC" id="2.7.7.6"/>
    </reaction>
</comment>
<dbReference type="EC" id="2.7.7.6" evidence="2 11"/>
<dbReference type="NCBIfam" id="TIGR00690">
    <property type="entry name" value="rpoZ"/>
    <property type="match status" value="1"/>
</dbReference>
<keyword evidence="7 11" id="KW-0804">Transcription</keyword>
<evidence type="ECO:0000256" key="6">
    <source>
        <dbReference type="ARBA" id="ARBA00022695"/>
    </source>
</evidence>
<dbReference type="InterPro" id="IPR003716">
    <property type="entry name" value="DNA-dir_RNA_pol_omega"/>
</dbReference>
<dbReference type="GO" id="GO:0000428">
    <property type="term" value="C:DNA-directed RNA polymerase complex"/>
    <property type="evidence" value="ECO:0007669"/>
    <property type="project" value="UniProtKB-KW"/>
</dbReference>
<dbReference type="STRING" id="1246.BCR17_02075"/>
<dbReference type="PANTHER" id="PTHR34476:SF1">
    <property type="entry name" value="DNA-DIRECTED RNA POLYMERASE SUBUNIT OMEGA"/>
    <property type="match status" value="1"/>
</dbReference>
<dbReference type="GO" id="GO:0006351">
    <property type="term" value="P:DNA-templated transcription"/>
    <property type="evidence" value="ECO:0007669"/>
    <property type="project" value="UniProtKB-UniRule"/>
</dbReference>
<evidence type="ECO:0000313" key="15">
    <source>
        <dbReference type="Proteomes" id="UP000478636"/>
    </source>
</evidence>
<evidence type="ECO:0000313" key="14">
    <source>
        <dbReference type="Proteomes" id="UP000321298"/>
    </source>
</evidence>
<evidence type="ECO:0000256" key="10">
    <source>
        <dbReference type="ARBA" id="ARBA00048552"/>
    </source>
</evidence>
<dbReference type="Proteomes" id="UP000478636">
    <property type="component" value="Unassembled WGS sequence"/>
</dbReference>
<reference evidence="12 15" key="2">
    <citation type="submission" date="2019-12" db="EMBL/GenBank/DDBJ databases">
        <title>Complete genome sequence of Leuconostoc lactis strain AVN1 provides insights into metabolic potential.</title>
        <authorList>
            <person name="Besrour N."/>
            <person name="Najjari A."/>
            <person name="Fhoula I."/>
            <person name="Jaballah S."/>
            <person name="Klibi N."/>
            <person name="Ouzari H.I."/>
        </authorList>
    </citation>
    <scope>NUCLEOTIDE SEQUENCE [LARGE SCALE GENOMIC DNA]</scope>
    <source>
        <strain evidence="12 15">AVN1</strain>
    </source>
</reference>
<dbReference type="EMBL" id="WSZI01000012">
    <property type="protein sequence ID" value="MWN20720.1"/>
    <property type="molecule type" value="Genomic_DNA"/>
</dbReference>
<evidence type="ECO:0000256" key="9">
    <source>
        <dbReference type="ARBA" id="ARBA00029924"/>
    </source>
</evidence>
<evidence type="ECO:0000256" key="3">
    <source>
        <dbReference type="ARBA" id="ARBA00013725"/>
    </source>
</evidence>
<evidence type="ECO:0000256" key="11">
    <source>
        <dbReference type="HAMAP-Rule" id="MF_00366"/>
    </source>
</evidence>
<evidence type="ECO:0000256" key="1">
    <source>
        <dbReference type="ARBA" id="ARBA00006711"/>
    </source>
</evidence>
<dbReference type="PANTHER" id="PTHR34476">
    <property type="entry name" value="DNA-DIRECTED RNA POLYMERASE SUBUNIT OMEGA"/>
    <property type="match status" value="1"/>
</dbReference>
<dbReference type="EMBL" id="CP042387">
    <property type="protein sequence ID" value="QEA43447.1"/>
    <property type="molecule type" value="Genomic_DNA"/>
</dbReference>
<dbReference type="InterPro" id="IPR036161">
    <property type="entry name" value="RPB6/omega-like_sf"/>
</dbReference>
<dbReference type="GO" id="GO:0003677">
    <property type="term" value="F:DNA binding"/>
    <property type="evidence" value="ECO:0007669"/>
    <property type="project" value="UniProtKB-UniRule"/>
</dbReference>
<evidence type="ECO:0000313" key="13">
    <source>
        <dbReference type="EMBL" id="QEA43447.1"/>
    </source>
</evidence>
<proteinExistence type="inferred from homology"/>
<keyword evidence="4 11" id="KW-0240">DNA-directed RNA polymerase</keyword>
<name>A0A1B1ZZX5_LEULA</name>
<dbReference type="AlphaFoldDB" id="A0A1B1ZZX5"/>
<comment type="subunit">
    <text evidence="11">The RNAP catalytic core consists of 2 alpha, 1 beta, 1 beta' and 1 omega subunit. When a sigma factor is associated with the core the holoenzyme is formed, which can initiate transcription.</text>
</comment>
<protein>
    <recommendedName>
        <fullName evidence="3 11">DNA-directed RNA polymerase subunit omega</fullName>
        <shortName evidence="11">RNAP omega subunit</shortName>
        <ecNumber evidence="2 11">2.7.7.6</ecNumber>
    </recommendedName>
    <alternativeName>
        <fullName evidence="11">RNA polymerase omega subunit</fullName>
    </alternativeName>
    <alternativeName>
        <fullName evidence="9 11">Transcriptase subunit omega</fullName>
    </alternativeName>
</protein>
<gene>
    <name evidence="11" type="primary">rpoZ</name>
    <name evidence="13" type="ORF">FGL83_01435</name>
    <name evidence="12" type="ORF">GQS40_03405</name>
</gene>
<comment type="function">
    <text evidence="8 11">Promotes RNA polymerase assembly. Latches the N- and C-terminal regions of the beta' subunit thereby facilitating its interaction with the beta and alpha subunits.</text>
</comment>
<evidence type="ECO:0000256" key="4">
    <source>
        <dbReference type="ARBA" id="ARBA00022478"/>
    </source>
</evidence>
<dbReference type="HAMAP" id="MF_00366">
    <property type="entry name" value="RNApol_bact_RpoZ"/>
    <property type="match status" value="1"/>
</dbReference>
<dbReference type="SUPFAM" id="SSF63562">
    <property type="entry name" value="RPB6/omega subunit-like"/>
    <property type="match status" value="1"/>
</dbReference>
<dbReference type="SMART" id="SM01409">
    <property type="entry name" value="RNA_pol_Rpb6"/>
    <property type="match status" value="1"/>
</dbReference>
<dbReference type="GeneID" id="66530837"/>
<dbReference type="Pfam" id="PF01192">
    <property type="entry name" value="RNA_pol_Rpb6"/>
    <property type="match status" value="1"/>
</dbReference>
<comment type="similarity">
    <text evidence="1 11">Belongs to the RNA polymerase subunit omega family.</text>
</comment>
<sequence>MLLYPSVDKLLEKVDSRYKLIALGAKRARELDAGLPATQEKFNSNKSVGQALEEIENGDVIIDPDLEDQV</sequence>
<dbReference type="KEGG" id="llf:BCR17_02075"/>
<accession>A0A1B1ZZX5</accession>
<evidence type="ECO:0000313" key="12">
    <source>
        <dbReference type="EMBL" id="MWN20720.1"/>
    </source>
</evidence>